<organism evidence="2 3">
    <name type="scientific">Anaerocolumna cellulosilytica</name>
    <dbReference type="NCBI Taxonomy" id="433286"/>
    <lineage>
        <taxon>Bacteria</taxon>
        <taxon>Bacillati</taxon>
        <taxon>Bacillota</taxon>
        <taxon>Clostridia</taxon>
        <taxon>Lachnospirales</taxon>
        <taxon>Lachnospiraceae</taxon>
        <taxon>Anaerocolumna</taxon>
    </lineage>
</organism>
<keyword evidence="3" id="KW-1185">Reference proteome</keyword>
<accession>A0A6S6R2K4</accession>
<evidence type="ECO:0000313" key="2">
    <source>
        <dbReference type="EMBL" id="BCJ95569.1"/>
    </source>
</evidence>
<evidence type="ECO:0000256" key="1">
    <source>
        <dbReference type="SAM" id="Phobius"/>
    </source>
</evidence>
<feature type="transmembrane region" description="Helical" evidence="1">
    <location>
        <begin position="57"/>
        <end position="80"/>
    </location>
</feature>
<dbReference type="InterPro" id="IPR021210">
    <property type="entry name" value="Exosporium_BclB"/>
</dbReference>
<dbReference type="EMBL" id="AP023367">
    <property type="protein sequence ID" value="BCJ95569.1"/>
    <property type="molecule type" value="Genomic_DNA"/>
</dbReference>
<keyword evidence="1" id="KW-1133">Transmembrane helix</keyword>
<name>A0A6S6R2K4_9FIRM</name>
<dbReference type="AlphaFoldDB" id="A0A6S6R2K4"/>
<proteinExistence type="predicted"/>
<feature type="transmembrane region" description="Helical" evidence="1">
    <location>
        <begin position="26"/>
        <end position="45"/>
    </location>
</feature>
<evidence type="ECO:0000313" key="3">
    <source>
        <dbReference type="Proteomes" id="UP000515561"/>
    </source>
</evidence>
<dbReference type="NCBIfam" id="TIGR03721">
    <property type="entry name" value="exospore_TM"/>
    <property type="match status" value="1"/>
</dbReference>
<protein>
    <recommendedName>
        <fullName evidence="4">BclB domain-containing protein</fullName>
    </recommendedName>
</protein>
<keyword evidence="1" id="KW-0472">Membrane</keyword>
<keyword evidence="1" id="KW-0812">Transmembrane</keyword>
<evidence type="ECO:0008006" key="4">
    <source>
        <dbReference type="Google" id="ProtNLM"/>
    </source>
</evidence>
<dbReference type="Proteomes" id="UP000515561">
    <property type="component" value="Chromosome"/>
</dbReference>
<sequence>MPLTTVLGGILNTSAAIGFGSAAPEIEILGGSIIINTLPLLNFAFSVPRDGTITSLAGYFSTTAAVSLIGSTVAITAQLYRSTVPNNTFTAVPGASVTLTPPLTGLISIGEISSGITSGLSIPVTAGTRLLLIFTPAVTAGLDIATAIVGYASAGLTIE</sequence>
<gene>
    <name evidence="2" type="ORF">acsn021_31380</name>
</gene>
<dbReference type="KEGG" id="acel:acsn021_31380"/>
<reference evidence="2 3" key="1">
    <citation type="journal article" date="2016" name="Int. J. Syst. Evol. Microbiol.">
        <title>Descriptions of Anaerotaenia torta gen. nov., sp. nov. and Anaerocolumna cellulosilytica gen. nov., sp. nov. isolated from a methanogenic reactor of cattle waste.</title>
        <authorList>
            <person name="Uek A."/>
            <person name="Ohtaki Y."/>
            <person name="Kaku N."/>
            <person name="Ueki K."/>
        </authorList>
    </citation>
    <scope>NUCLEOTIDE SEQUENCE [LARGE SCALE GENOMIC DNA]</scope>
    <source>
        <strain evidence="2 3">SN021</strain>
    </source>
</reference>